<keyword evidence="8 10" id="KW-1133">Transmembrane helix</keyword>
<evidence type="ECO:0000256" key="5">
    <source>
        <dbReference type="ARBA" id="ARBA00022692"/>
    </source>
</evidence>
<evidence type="ECO:0000256" key="9">
    <source>
        <dbReference type="ARBA" id="ARBA00023136"/>
    </source>
</evidence>
<dbReference type="Pfam" id="PF08496">
    <property type="entry name" value="Peptidase_S49_N"/>
    <property type="match status" value="1"/>
</dbReference>
<dbReference type="RefSeq" id="WP_123421713.1">
    <property type="nucleotide sequence ID" value="NZ_JBLXEP010000012.1"/>
</dbReference>
<evidence type="ECO:0000259" key="11">
    <source>
        <dbReference type="Pfam" id="PF01343"/>
    </source>
</evidence>
<dbReference type="InterPro" id="IPR013703">
    <property type="entry name" value="Peptidase_S49_N_proteobac"/>
</dbReference>
<dbReference type="SUPFAM" id="SSF52096">
    <property type="entry name" value="ClpP/crotonase"/>
    <property type="match status" value="1"/>
</dbReference>
<dbReference type="AlphaFoldDB" id="A0A3N1P9Q9"/>
<dbReference type="CDD" id="cd07023">
    <property type="entry name" value="S49_Sppa_N_C"/>
    <property type="match status" value="1"/>
</dbReference>
<keyword evidence="7" id="KW-0720">Serine protease</keyword>
<comment type="caution">
    <text evidence="13">The sequence shown here is derived from an EMBL/GenBank/DDBJ whole genome shotgun (WGS) entry which is preliminary data.</text>
</comment>
<evidence type="ECO:0000256" key="1">
    <source>
        <dbReference type="ARBA" id="ARBA00004236"/>
    </source>
</evidence>
<dbReference type="Pfam" id="PF01343">
    <property type="entry name" value="Peptidase_S49"/>
    <property type="match status" value="1"/>
</dbReference>
<feature type="transmembrane region" description="Helical" evidence="10">
    <location>
        <begin position="6"/>
        <end position="31"/>
    </location>
</feature>
<evidence type="ECO:0000259" key="12">
    <source>
        <dbReference type="Pfam" id="PF08496"/>
    </source>
</evidence>
<evidence type="ECO:0000256" key="3">
    <source>
        <dbReference type="ARBA" id="ARBA00022475"/>
    </source>
</evidence>
<dbReference type="InterPro" id="IPR002142">
    <property type="entry name" value="Peptidase_S49"/>
</dbReference>
<dbReference type="PANTHER" id="PTHR42987:SF4">
    <property type="entry name" value="PROTEASE SOHB-RELATED"/>
    <property type="match status" value="1"/>
</dbReference>
<comment type="subcellular location">
    <subcellularLocation>
        <location evidence="1">Cell membrane</location>
    </subcellularLocation>
</comment>
<keyword evidence="4 13" id="KW-0645">Protease</keyword>
<dbReference type="NCBIfam" id="NF008745">
    <property type="entry name" value="PRK11778.1"/>
    <property type="match status" value="1"/>
</dbReference>
<proteinExistence type="inferred from homology"/>
<organism evidence="13 14">
    <name type="scientific">Gallaecimonas pentaromativorans</name>
    <dbReference type="NCBI Taxonomy" id="584787"/>
    <lineage>
        <taxon>Bacteria</taxon>
        <taxon>Pseudomonadati</taxon>
        <taxon>Pseudomonadota</taxon>
        <taxon>Gammaproteobacteria</taxon>
        <taxon>Enterobacterales</taxon>
        <taxon>Gallaecimonadaceae</taxon>
        <taxon>Gallaecimonas</taxon>
    </lineage>
</organism>
<dbReference type="Proteomes" id="UP000268033">
    <property type="component" value="Unassembled WGS sequence"/>
</dbReference>
<dbReference type="PANTHER" id="PTHR42987">
    <property type="entry name" value="PEPTIDASE S49"/>
    <property type="match status" value="1"/>
</dbReference>
<evidence type="ECO:0000256" key="4">
    <source>
        <dbReference type="ARBA" id="ARBA00022670"/>
    </source>
</evidence>
<evidence type="ECO:0000256" key="7">
    <source>
        <dbReference type="ARBA" id="ARBA00022825"/>
    </source>
</evidence>
<dbReference type="GO" id="GO:0006508">
    <property type="term" value="P:proteolysis"/>
    <property type="evidence" value="ECO:0007669"/>
    <property type="project" value="UniProtKB-KW"/>
</dbReference>
<protein>
    <submittedName>
        <fullName evidence="13">Serine protease SohB</fullName>
    </submittedName>
</protein>
<evidence type="ECO:0000256" key="6">
    <source>
        <dbReference type="ARBA" id="ARBA00022801"/>
    </source>
</evidence>
<dbReference type="Gene3D" id="3.90.226.10">
    <property type="entry name" value="2-enoyl-CoA Hydratase, Chain A, domain 1"/>
    <property type="match status" value="1"/>
</dbReference>
<accession>A0A3N1P9Q9</accession>
<dbReference type="EMBL" id="RJUL01000006">
    <property type="protein sequence ID" value="ROQ24779.1"/>
    <property type="molecule type" value="Genomic_DNA"/>
</dbReference>
<keyword evidence="14" id="KW-1185">Reference proteome</keyword>
<dbReference type="Gene3D" id="6.20.330.10">
    <property type="match status" value="1"/>
</dbReference>
<dbReference type="InterPro" id="IPR029045">
    <property type="entry name" value="ClpP/crotonase-like_dom_sf"/>
</dbReference>
<evidence type="ECO:0000313" key="13">
    <source>
        <dbReference type="EMBL" id="ROQ24779.1"/>
    </source>
</evidence>
<name>A0A3N1P9Q9_9GAMM</name>
<evidence type="ECO:0000256" key="10">
    <source>
        <dbReference type="SAM" id="Phobius"/>
    </source>
</evidence>
<comment type="similarity">
    <text evidence="2">Belongs to the peptidase S49 family.</text>
</comment>
<feature type="domain" description="Peptidase S49 N-terminal proteobacteria" evidence="12">
    <location>
        <begin position="2"/>
        <end position="141"/>
    </location>
</feature>
<gene>
    <name evidence="13" type="ORF">EDC28_10626</name>
</gene>
<feature type="domain" description="Peptidase S49" evidence="11">
    <location>
        <begin position="145"/>
        <end position="285"/>
    </location>
</feature>
<dbReference type="STRING" id="584787.GCA_001247655_01107"/>
<evidence type="ECO:0000256" key="8">
    <source>
        <dbReference type="ARBA" id="ARBA00022989"/>
    </source>
</evidence>
<dbReference type="GO" id="GO:0005886">
    <property type="term" value="C:plasma membrane"/>
    <property type="evidence" value="ECO:0007669"/>
    <property type="project" value="UniProtKB-SubCell"/>
</dbReference>
<keyword evidence="3" id="KW-1003">Cell membrane</keyword>
<keyword evidence="5 10" id="KW-0812">Transmembrane</keyword>
<evidence type="ECO:0000313" key="14">
    <source>
        <dbReference type="Proteomes" id="UP000268033"/>
    </source>
</evidence>
<keyword evidence="6" id="KW-0378">Hydrolase</keyword>
<evidence type="ECO:0000256" key="2">
    <source>
        <dbReference type="ARBA" id="ARBA00008683"/>
    </source>
</evidence>
<keyword evidence="9 10" id="KW-0472">Membrane</keyword>
<dbReference type="InterPro" id="IPR047272">
    <property type="entry name" value="S49_SppA_C"/>
</dbReference>
<sequence>MDFLSQYGLFLAKTLTLVVAIVVLLVVVAALSLRKQRQKGELTVTDLGKRLRGYGQRLKAELLDKKALKAEEKAAKKASDDGKPTLFVLDFHGSMDAHEVEALREEVTAVLAVAGAQDEVLLRLESPGGVVHGYGLAASQLARVRDAGVPLTVVVDKVAASGGYMMACVADRILAAPFAMLGSIGVIAGIPNLHKVLKKHDIDYEQHTAGKFKRTLSVLGENTEEGREKFVADLNVIHGHFRNHVSQFRPQLDVEQVATGEVWLGVDALEKGLIDDIATSDAYLTAKLGSHRILAVSYQLKRKLGEKLGLSLRAVLTRLGL</sequence>
<reference evidence="13 14" key="1">
    <citation type="submission" date="2018-11" db="EMBL/GenBank/DDBJ databases">
        <title>Genomic Encyclopedia of Type Strains, Phase IV (KMG-IV): sequencing the most valuable type-strain genomes for metagenomic binning, comparative biology and taxonomic classification.</title>
        <authorList>
            <person name="Goeker M."/>
        </authorList>
    </citation>
    <scope>NUCLEOTIDE SEQUENCE [LARGE SCALE GENOMIC DNA]</scope>
    <source>
        <strain evidence="13 14">DSM 21945</strain>
    </source>
</reference>
<dbReference type="GO" id="GO:0004252">
    <property type="term" value="F:serine-type endopeptidase activity"/>
    <property type="evidence" value="ECO:0007669"/>
    <property type="project" value="InterPro"/>
</dbReference>